<protein>
    <submittedName>
        <fullName evidence="1">Arginase</fullName>
    </submittedName>
</protein>
<organism evidence="1 2">
    <name type="scientific">Clostridium aromativorans</name>
    <dbReference type="NCBI Taxonomy" id="2836848"/>
    <lineage>
        <taxon>Bacteria</taxon>
        <taxon>Bacillati</taxon>
        <taxon>Bacillota</taxon>
        <taxon>Clostridia</taxon>
        <taxon>Eubacteriales</taxon>
        <taxon>Clostridiaceae</taxon>
        <taxon>Clostridium</taxon>
    </lineage>
</organism>
<dbReference type="EMBL" id="JAJJPB010000027">
    <property type="protein sequence ID" value="MCC9296284.1"/>
    <property type="molecule type" value="Genomic_DNA"/>
</dbReference>
<evidence type="ECO:0000313" key="1">
    <source>
        <dbReference type="EMBL" id="MCC9296284.1"/>
    </source>
</evidence>
<reference evidence="1" key="1">
    <citation type="submission" date="2021-11" db="EMBL/GenBank/DDBJ databases">
        <authorList>
            <person name="Qingchun L."/>
            <person name="Dong Z."/>
            <person name="Zongwei Q."/>
            <person name="Jia Z."/>
            <person name="Duotao L."/>
        </authorList>
    </citation>
    <scope>NUCLEOTIDE SEQUENCE</scope>
    <source>
        <strain evidence="1">WLY-B-L2</strain>
    </source>
</reference>
<keyword evidence="2" id="KW-1185">Reference proteome</keyword>
<proteinExistence type="predicted"/>
<dbReference type="RefSeq" id="WP_150358393.1">
    <property type="nucleotide sequence ID" value="NZ_JAJJPB010000027.1"/>
</dbReference>
<evidence type="ECO:0000313" key="2">
    <source>
        <dbReference type="Proteomes" id="UP001165422"/>
    </source>
</evidence>
<sequence length="232" mass="27879">MGKNLLSIDWDYFIPIKRKWCGSYIENRRNNINIWYKRYFEDMKNGENVEKSVRTGRELIGFWNRIKRYFIIKKEMKMYVSDSHKISYYIAKDNKCDKVINFDAHSDLGYGGLKSLNFELNCGNWLGKLLKNKIVQKVSIIYSPYTYESKKEFKEINEKFHVSYHETEDFKDKIAVDYIHICRSGSWTPPWLDAEFYGFIKSLNRPYKIFKCPKREWDPKGLTLSDKIYITL</sequence>
<gene>
    <name evidence="1" type="ORF">LN736_15620</name>
</gene>
<dbReference type="Proteomes" id="UP001165422">
    <property type="component" value="Unassembled WGS sequence"/>
</dbReference>
<comment type="caution">
    <text evidence="1">The sequence shown here is derived from an EMBL/GenBank/DDBJ whole genome shotgun (WGS) entry which is preliminary data.</text>
</comment>
<name>A0ABS8N907_9CLOT</name>
<accession>A0ABS8N907</accession>